<dbReference type="Proteomes" id="UP000826014">
    <property type="component" value="Chromosome"/>
</dbReference>
<feature type="domain" description="Aminotransferase class I/classII large" evidence="10">
    <location>
        <begin position="36"/>
        <end position="392"/>
    </location>
</feature>
<dbReference type="GO" id="GO:0010285">
    <property type="term" value="F:L,L-diaminopimelate aminotransferase activity"/>
    <property type="evidence" value="ECO:0007669"/>
    <property type="project" value="UniProtKB-EC"/>
</dbReference>
<dbReference type="EMBL" id="CP075587">
    <property type="protein sequence ID" value="QYF49239.1"/>
    <property type="molecule type" value="Genomic_DNA"/>
</dbReference>
<keyword evidence="6 11" id="KW-0808">Transferase</keyword>
<organism evidence="11 12">
    <name type="scientific">Candidatus Rhabdochlamydia oedothoracis</name>
    <dbReference type="NCBI Taxonomy" id="2720720"/>
    <lineage>
        <taxon>Bacteria</taxon>
        <taxon>Pseudomonadati</taxon>
        <taxon>Chlamydiota</taxon>
        <taxon>Chlamydiia</taxon>
        <taxon>Parachlamydiales</taxon>
        <taxon>Candidatus Rhabdochlamydiaceae</taxon>
        <taxon>Candidatus Rhabdochlamydia</taxon>
    </lineage>
</organism>
<evidence type="ECO:0000256" key="6">
    <source>
        <dbReference type="ARBA" id="ARBA00022679"/>
    </source>
</evidence>
<dbReference type="InterPro" id="IPR015421">
    <property type="entry name" value="PyrdxlP-dep_Trfase_major"/>
</dbReference>
<evidence type="ECO:0000256" key="7">
    <source>
        <dbReference type="ARBA" id="ARBA00022898"/>
    </source>
</evidence>
<name>A0ABX8V7Q5_9BACT</name>
<evidence type="ECO:0000256" key="8">
    <source>
        <dbReference type="ARBA" id="ARBA00051934"/>
    </source>
</evidence>
<dbReference type="InterPro" id="IPR019942">
    <property type="entry name" value="DapL/ALD1"/>
</dbReference>
<comment type="catalytic activity">
    <reaction evidence="8">
        <text>(2S,6S)-2,6-diaminopimelate + 2-oxoglutarate = (S)-2,3,4,5-tetrahydrodipicolinate + L-glutamate + H2O + H(+)</text>
        <dbReference type="Rhea" id="RHEA:23988"/>
        <dbReference type="ChEBI" id="CHEBI:15377"/>
        <dbReference type="ChEBI" id="CHEBI:15378"/>
        <dbReference type="ChEBI" id="CHEBI:16810"/>
        <dbReference type="ChEBI" id="CHEBI:16845"/>
        <dbReference type="ChEBI" id="CHEBI:29985"/>
        <dbReference type="ChEBI" id="CHEBI:57609"/>
        <dbReference type="EC" id="2.6.1.83"/>
    </reaction>
</comment>
<dbReference type="CDD" id="cd00609">
    <property type="entry name" value="AAT_like"/>
    <property type="match status" value="1"/>
</dbReference>
<keyword evidence="7" id="KW-0663">Pyridoxal phosphate</keyword>
<evidence type="ECO:0000256" key="3">
    <source>
        <dbReference type="ARBA" id="ARBA00013138"/>
    </source>
</evidence>
<sequence length="395" mass="43671">MVAINSCFQRLKRTYIFSLIEEKIATLHKKISPDPLINLSIGDIALPLVPTVAQAMSRAVLEMGTFSGLKGYSPSNGYLFLREAIANTHFAILQITPDEIFISDGINTDITNILDLFSLSSIVAIPDPTYPAYLDATILSGRTKIMTLPCLETNQFHPYPPSEACDLIYLCSPNNPTGVAMNRDLLATWVNYALKHKAVIFFDHAYEAFINSVDVPHSIFEIPGAKECAIEFCSFSKSAGFTGLRCSYTILPKALKARYEDQEISLHTLWHRRQAAKSNGVAYPIQKGALATLLPQAQSEIKAQINSYLAQAKALKQGLIQLGLDCHGGIDSPYIWVKTPKGKSSWEFFDELLIKCHLISIPGVGFGKYGEGFVRFSAFTTPDKVDLALKRINQL</sequence>
<proteinExistence type="predicted"/>
<dbReference type="NCBIfam" id="TIGR03542">
    <property type="entry name" value="DAPAT_plant"/>
    <property type="match status" value="1"/>
</dbReference>
<dbReference type="Gene3D" id="3.40.640.10">
    <property type="entry name" value="Type I PLP-dependent aspartate aminotransferase-like (Major domain)"/>
    <property type="match status" value="1"/>
</dbReference>
<reference evidence="11 12" key="1">
    <citation type="journal article" date="2022" name="bioRxiv">
        <title>Ecology and evolution of chlamydial symbionts of arthropods.</title>
        <authorList>
            <person name="Halter T."/>
            <person name="Koestlbacher S."/>
            <person name="Collingro A."/>
            <person name="Sixt B.S."/>
            <person name="Toenshoff E.R."/>
            <person name="Hendrickx F."/>
            <person name="Kostanjsek R."/>
            <person name="Horn M."/>
        </authorList>
    </citation>
    <scope>NUCLEOTIDE SEQUENCE [LARGE SCALE GENOMIC DNA]</scope>
    <source>
        <strain evidence="11">W744xW776</strain>
    </source>
</reference>
<evidence type="ECO:0000256" key="4">
    <source>
        <dbReference type="ARBA" id="ARBA00018052"/>
    </source>
</evidence>
<dbReference type="InterPro" id="IPR015424">
    <property type="entry name" value="PyrdxlP-dep_Trfase"/>
</dbReference>
<gene>
    <name evidence="11" type="ORF">RHABOEDO_001539</name>
</gene>
<evidence type="ECO:0000313" key="11">
    <source>
        <dbReference type="EMBL" id="QYF49239.1"/>
    </source>
</evidence>
<evidence type="ECO:0000256" key="5">
    <source>
        <dbReference type="ARBA" id="ARBA00022576"/>
    </source>
</evidence>
<dbReference type="PANTHER" id="PTHR43144">
    <property type="entry name" value="AMINOTRANSFERASE"/>
    <property type="match status" value="1"/>
</dbReference>
<dbReference type="InterPro" id="IPR004839">
    <property type="entry name" value="Aminotransferase_I/II_large"/>
</dbReference>
<accession>A0ABX8V7Q5</accession>
<dbReference type="RefSeq" id="WP_215216495.1">
    <property type="nucleotide sequence ID" value="NZ_CP075587.1"/>
</dbReference>
<dbReference type="SUPFAM" id="SSF53383">
    <property type="entry name" value="PLP-dependent transferases"/>
    <property type="match status" value="1"/>
</dbReference>
<keyword evidence="5 11" id="KW-0032">Aminotransferase</keyword>
<evidence type="ECO:0000256" key="1">
    <source>
        <dbReference type="ARBA" id="ARBA00001933"/>
    </source>
</evidence>
<comment type="cofactor">
    <cofactor evidence="1">
        <name>pyridoxal 5'-phosphate</name>
        <dbReference type="ChEBI" id="CHEBI:597326"/>
    </cofactor>
</comment>
<keyword evidence="12" id="KW-1185">Reference proteome</keyword>
<dbReference type="EC" id="2.6.1.83" evidence="3 9"/>
<dbReference type="Gene3D" id="3.90.1150.10">
    <property type="entry name" value="Aspartate Aminotransferase, domain 1"/>
    <property type="match status" value="1"/>
</dbReference>
<dbReference type="Pfam" id="PF00155">
    <property type="entry name" value="Aminotran_1_2"/>
    <property type="match status" value="1"/>
</dbReference>
<protein>
    <recommendedName>
        <fullName evidence="4 9">LL-diaminopimelate aminotransferase</fullName>
        <ecNumber evidence="3 9">2.6.1.83</ecNumber>
    </recommendedName>
</protein>
<comment type="pathway">
    <text evidence="2">Amino-acid biosynthesis; L-lysine biosynthesis via DAP pathway; LL-2,6-diaminopimelate from (S)-tetrahydrodipicolinate (aminotransferase route): step 1/1.</text>
</comment>
<evidence type="ECO:0000256" key="2">
    <source>
        <dbReference type="ARBA" id="ARBA00004982"/>
    </source>
</evidence>
<evidence type="ECO:0000259" key="10">
    <source>
        <dbReference type="Pfam" id="PF00155"/>
    </source>
</evidence>
<evidence type="ECO:0000256" key="9">
    <source>
        <dbReference type="NCBIfam" id="TIGR03542"/>
    </source>
</evidence>
<dbReference type="InterPro" id="IPR015422">
    <property type="entry name" value="PyrdxlP-dep_Trfase_small"/>
</dbReference>
<evidence type="ECO:0000313" key="12">
    <source>
        <dbReference type="Proteomes" id="UP000826014"/>
    </source>
</evidence>